<comment type="similarity">
    <text evidence="1 4">Belongs to the acyl-CoA dehydrogenase family.</text>
</comment>
<dbReference type="EMBL" id="QYUK01000011">
    <property type="protein sequence ID" value="RJF86477.1"/>
    <property type="molecule type" value="Genomic_DNA"/>
</dbReference>
<evidence type="ECO:0000259" key="5">
    <source>
        <dbReference type="Pfam" id="PF00441"/>
    </source>
</evidence>
<dbReference type="Proteomes" id="UP000284605">
    <property type="component" value="Unassembled WGS sequence"/>
</dbReference>
<dbReference type="InterPro" id="IPR036250">
    <property type="entry name" value="AcylCo_DH-like_C"/>
</dbReference>
<comment type="cofactor">
    <cofactor evidence="4">
        <name>FAD</name>
        <dbReference type="ChEBI" id="CHEBI:57692"/>
    </cofactor>
</comment>
<evidence type="ECO:0000256" key="4">
    <source>
        <dbReference type="RuleBase" id="RU362125"/>
    </source>
</evidence>
<accession>A0A418W8Z0</accession>
<dbReference type="PANTHER" id="PTHR42707:SF3">
    <property type="entry name" value="ACYL-COA DEHYDROGENASE AIDB-RELATED"/>
    <property type="match status" value="1"/>
</dbReference>
<keyword evidence="4" id="KW-0560">Oxidoreductase</keyword>
<dbReference type="SUPFAM" id="SSF47203">
    <property type="entry name" value="Acyl-CoA dehydrogenase C-terminal domain-like"/>
    <property type="match status" value="1"/>
</dbReference>
<dbReference type="Gene3D" id="6.10.250.600">
    <property type="match status" value="1"/>
</dbReference>
<evidence type="ECO:0000256" key="2">
    <source>
        <dbReference type="ARBA" id="ARBA00022630"/>
    </source>
</evidence>
<feature type="domain" description="Acyl-CoA dehydrogenase/oxidase C-terminal" evidence="5">
    <location>
        <begin position="261"/>
        <end position="410"/>
    </location>
</feature>
<dbReference type="Pfam" id="PF02770">
    <property type="entry name" value="Acyl-CoA_dh_M"/>
    <property type="match status" value="1"/>
</dbReference>
<evidence type="ECO:0000259" key="6">
    <source>
        <dbReference type="Pfam" id="PF02770"/>
    </source>
</evidence>
<keyword evidence="9" id="KW-1185">Reference proteome</keyword>
<keyword evidence="2 4" id="KW-0285">Flavoprotein</keyword>
<dbReference type="SUPFAM" id="SSF56645">
    <property type="entry name" value="Acyl-CoA dehydrogenase NM domain-like"/>
    <property type="match status" value="1"/>
</dbReference>
<dbReference type="InterPro" id="IPR009100">
    <property type="entry name" value="AcylCoA_DH/oxidase_NM_dom_sf"/>
</dbReference>
<dbReference type="InterPro" id="IPR009075">
    <property type="entry name" value="AcylCo_DH/oxidase_C"/>
</dbReference>
<proteinExistence type="inferred from homology"/>
<dbReference type="AlphaFoldDB" id="A0A418W8Z0"/>
<gene>
    <name evidence="8" type="ORF">D3874_05095</name>
</gene>
<dbReference type="Pfam" id="PF18158">
    <property type="entry name" value="AidB_N"/>
    <property type="match status" value="1"/>
</dbReference>
<evidence type="ECO:0000256" key="1">
    <source>
        <dbReference type="ARBA" id="ARBA00009347"/>
    </source>
</evidence>
<reference evidence="8 9" key="1">
    <citation type="submission" date="2018-09" db="EMBL/GenBank/DDBJ databases">
        <authorList>
            <person name="Zhu H."/>
        </authorList>
    </citation>
    <scope>NUCLEOTIDE SEQUENCE [LARGE SCALE GENOMIC DNA]</scope>
    <source>
        <strain evidence="8 9">K1W22B-8</strain>
    </source>
</reference>
<dbReference type="OrthoDB" id="9771038at2"/>
<dbReference type="Gene3D" id="2.40.110.20">
    <property type="match status" value="1"/>
</dbReference>
<dbReference type="PANTHER" id="PTHR42707">
    <property type="entry name" value="ACYL-COA DEHYDROGENASE"/>
    <property type="match status" value="1"/>
</dbReference>
<dbReference type="Gene3D" id="1.20.140.10">
    <property type="entry name" value="Butyryl-CoA Dehydrogenase, subunit A, domain 3"/>
    <property type="match status" value="1"/>
</dbReference>
<evidence type="ECO:0000256" key="3">
    <source>
        <dbReference type="ARBA" id="ARBA00022827"/>
    </source>
</evidence>
<dbReference type="InterPro" id="IPR006091">
    <property type="entry name" value="Acyl-CoA_Oxase/DH_mid-dom"/>
</dbReference>
<name>A0A418W8Z0_9PROT</name>
<feature type="domain" description="Acyl-CoA oxidase/dehydrogenase middle" evidence="6">
    <location>
        <begin position="162"/>
        <end position="250"/>
    </location>
</feature>
<dbReference type="InterPro" id="IPR041504">
    <property type="entry name" value="AidB_N"/>
</dbReference>
<evidence type="ECO:0000313" key="9">
    <source>
        <dbReference type="Proteomes" id="UP000284605"/>
    </source>
</evidence>
<comment type="caution">
    <text evidence="8">The sequence shown here is derived from an EMBL/GenBank/DDBJ whole genome shotgun (WGS) entry which is preliminary data.</text>
</comment>
<dbReference type="Pfam" id="PF00441">
    <property type="entry name" value="Acyl-CoA_dh_1"/>
    <property type="match status" value="1"/>
</dbReference>
<sequence length="518" mass="56293">MHNQPAPLPDHNVFEINLPLREAVAREGASWAADRLAGIGAVAGGREARDHAARSDRHPPVLHRYDGQGNRIDRVERDPSWHWLVDQTVAFDLHGITTRPGLPPAHAARAAMVLAWGELSLPTICPVSANYAMVPALAPSPALQQAWIGPLTATTPQLRFAAASMTERQGGSDIRGTETRAERQLDGTYLLTGRKWFVTCPWADVLLVLARAPEGLTCFLAESRHPGYRIERLKHKLGWHGLGVGEVELQALPAVRVGDEGRGVGTIMRMISFTRLDVMLENAAVLRAGVVTAVHHARQRLVLGKKLTDHSLMRNVLADLALESEAATMAAMRIARSYDQPGSKFARVALTLMKYWLSKRAAPHAAEALECLGGNGYVEASGMPRLLRDSVVGSVWEGSGNVAALDVLRAVRTEPEALDELVSECRTAQGGNRRLDHWMDTTLAHLAAWTASEDPEWDARIMVERLALMLEGALMVKFSPNTVADAFCAARLGDRSLAYGGLPRGASCGEILERALPS</sequence>
<dbReference type="GO" id="GO:0003995">
    <property type="term" value="F:acyl-CoA dehydrogenase activity"/>
    <property type="evidence" value="ECO:0007669"/>
    <property type="project" value="TreeGrafter"/>
</dbReference>
<dbReference type="RefSeq" id="WP_119777113.1">
    <property type="nucleotide sequence ID" value="NZ_QYUK01000011.1"/>
</dbReference>
<keyword evidence="3 4" id="KW-0274">FAD</keyword>
<dbReference type="InterPro" id="IPR052904">
    <property type="entry name" value="Acyl-CoA_dehydrogenase-like"/>
</dbReference>
<organism evidence="8 9">
    <name type="scientific">Oleomonas cavernae</name>
    <dbReference type="NCBI Taxonomy" id="2320859"/>
    <lineage>
        <taxon>Bacteria</taxon>
        <taxon>Pseudomonadati</taxon>
        <taxon>Pseudomonadota</taxon>
        <taxon>Alphaproteobacteria</taxon>
        <taxon>Acetobacterales</taxon>
        <taxon>Acetobacteraceae</taxon>
        <taxon>Oleomonas</taxon>
    </lineage>
</organism>
<evidence type="ECO:0000313" key="8">
    <source>
        <dbReference type="EMBL" id="RJF86477.1"/>
    </source>
</evidence>
<evidence type="ECO:0000259" key="7">
    <source>
        <dbReference type="Pfam" id="PF18158"/>
    </source>
</evidence>
<protein>
    <submittedName>
        <fullName evidence="8">DNA alkylation response protein</fullName>
    </submittedName>
</protein>
<feature type="domain" description="Adaptive response protein AidB N-terminal" evidence="7">
    <location>
        <begin position="3"/>
        <end position="154"/>
    </location>
</feature>